<evidence type="ECO:0000313" key="3">
    <source>
        <dbReference type="Proteomes" id="UP001262032"/>
    </source>
</evidence>
<evidence type="ECO:0000313" key="2">
    <source>
        <dbReference type="EMBL" id="MDR7164858.1"/>
    </source>
</evidence>
<dbReference type="RefSeq" id="WP_310114080.1">
    <property type="nucleotide sequence ID" value="NZ_JAVDTN010000017.1"/>
</dbReference>
<dbReference type="GeneID" id="97424191"/>
<gene>
    <name evidence="2" type="ORF">J2X12_002896</name>
</gene>
<name>A0AAW8NFP1_PSEOX</name>
<reference evidence="2" key="1">
    <citation type="submission" date="2023-07" db="EMBL/GenBank/DDBJ databases">
        <title>Sorghum-associated microbial communities from plants grown in Nebraska, USA.</title>
        <authorList>
            <person name="Schachtman D."/>
        </authorList>
    </citation>
    <scope>NUCLEOTIDE SEQUENCE</scope>
    <source>
        <strain evidence="2">BE261</strain>
    </source>
</reference>
<feature type="compositionally biased region" description="Basic and acidic residues" evidence="1">
    <location>
        <begin position="22"/>
        <end position="34"/>
    </location>
</feature>
<protein>
    <submittedName>
        <fullName evidence="2">Uncharacterized protein</fullName>
    </submittedName>
</protein>
<accession>A0AAW8NFP1</accession>
<dbReference type="EMBL" id="JAVDWN010000010">
    <property type="protein sequence ID" value="MDR7164858.1"/>
    <property type="molecule type" value="Genomic_DNA"/>
</dbReference>
<comment type="caution">
    <text evidence="2">The sequence shown here is derived from an EMBL/GenBank/DDBJ whole genome shotgun (WGS) entry which is preliminary data.</text>
</comment>
<feature type="region of interest" description="Disordered" evidence="1">
    <location>
        <begin position="17"/>
        <end position="40"/>
    </location>
</feature>
<dbReference type="Proteomes" id="UP001262032">
    <property type="component" value="Unassembled WGS sequence"/>
</dbReference>
<evidence type="ECO:0000256" key="1">
    <source>
        <dbReference type="SAM" id="MobiDB-lite"/>
    </source>
</evidence>
<organism evidence="2 3">
    <name type="scientific">Pseudarthrobacter oxydans</name>
    <name type="common">Arthrobacter oxydans</name>
    <dbReference type="NCBI Taxonomy" id="1671"/>
    <lineage>
        <taxon>Bacteria</taxon>
        <taxon>Bacillati</taxon>
        <taxon>Actinomycetota</taxon>
        <taxon>Actinomycetes</taxon>
        <taxon>Micrococcales</taxon>
        <taxon>Micrococcaceae</taxon>
        <taxon>Pseudarthrobacter</taxon>
    </lineage>
</organism>
<sequence>MMRQLPEGSRYAAIMSAPMDGDEARPEPHIDPKTEAAMQRRHWTSDRKLMAMLINATRDLTLVTGRWEKGKEPKFPVIGPPEWRGEDPAKKKPATTNDVLKALGWNGVTANG</sequence>
<proteinExistence type="predicted"/>
<dbReference type="AlphaFoldDB" id="A0AAW8NFP1"/>
<feature type="region of interest" description="Disordered" evidence="1">
    <location>
        <begin position="71"/>
        <end position="94"/>
    </location>
</feature>